<dbReference type="GO" id="GO:0001731">
    <property type="term" value="P:formation of translation preinitiation complex"/>
    <property type="evidence" value="ECO:0007669"/>
    <property type="project" value="TreeGrafter"/>
</dbReference>
<feature type="domain" description="SUI1" evidence="4">
    <location>
        <begin position="40"/>
        <end position="106"/>
    </location>
</feature>
<dbReference type="AlphaFoldDB" id="A0A2P8FBX9"/>
<dbReference type="GO" id="GO:0003729">
    <property type="term" value="F:mRNA binding"/>
    <property type="evidence" value="ECO:0007669"/>
    <property type="project" value="TreeGrafter"/>
</dbReference>
<evidence type="ECO:0000256" key="1">
    <source>
        <dbReference type="ARBA" id="ARBA00005422"/>
    </source>
</evidence>
<dbReference type="InterPro" id="IPR005872">
    <property type="entry name" value="SUI1_arc_bac"/>
</dbReference>
<keyword evidence="3" id="KW-0648">Protein biosynthesis</keyword>
<dbReference type="InterPro" id="IPR001950">
    <property type="entry name" value="SUI1"/>
</dbReference>
<dbReference type="EMBL" id="PYAS01000027">
    <property type="protein sequence ID" value="PSL19236.1"/>
    <property type="molecule type" value="Genomic_DNA"/>
</dbReference>
<dbReference type="Gene3D" id="3.30.780.10">
    <property type="entry name" value="SUI1-like domain"/>
    <property type="match status" value="1"/>
</dbReference>
<dbReference type="InterPro" id="IPR050318">
    <property type="entry name" value="DENR/SUI1_TIF"/>
</dbReference>
<evidence type="ECO:0000313" key="5">
    <source>
        <dbReference type="EMBL" id="PSL19236.1"/>
    </source>
</evidence>
<organism evidence="5 6">
    <name type="scientific">Dyadobacter jiangsuensis</name>
    <dbReference type="NCBI Taxonomy" id="1591085"/>
    <lineage>
        <taxon>Bacteria</taxon>
        <taxon>Pseudomonadati</taxon>
        <taxon>Bacteroidota</taxon>
        <taxon>Cytophagia</taxon>
        <taxon>Cytophagales</taxon>
        <taxon>Spirosomataceae</taxon>
        <taxon>Dyadobacter</taxon>
    </lineage>
</organism>
<name>A0A2P8FBX9_9BACT</name>
<gene>
    <name evidence="5" type="ORF">CLV60_12725</name>
</gene>
<evidence type="ECO:0000259" key="4">
    <source>
        <dbReference type="PROSITE" id="PS50296"/>
    </source>
</evidence>
<dbReference type="PANTHER" id="PTHR12789">
    <property type="entry name" value="DENSITY-REGULATED PROTEIN HOMOLOG"/>
    <property type="match status" value="1"/>
</dbReference>
<dbReference type="GO" id="GO:0006417">
    <property type="term" value="P:regulation of translation"/>
    <property type="evidence" value="ECO:0007669"/>
    <property type="project" value="UniProtKB-KW"/>
</dbReference>
<keyword evidence="6" id="KW-1185">Reference proteome</keyword>
<evidence type="ECO:0000256" key="2">
    <source>
        <dbReference type="ARBA" id="ARBA00022845"/>
    </source>
</evidence>
<keyword evidence="2" id="KW-0810">Translation regulation</keyword>
<dbReference type="InterPro" id="IPR036877">
    <property type="entry name" value="SUI1_dom_sf"/>
</dbReference>
<comment type="similarity">
    <text evidence="1">Belongs to the SUI1 family.</text>
</comment>
<keyword evidence="5" id="KW-0396">Initiation factor</keyword>
<reference evidence="5 6" key="1">
    <citation type="submission" date="2018-03" db="EMBL/GenBank/DDBJ databases">
        <title>Genomic Encyclopedia of Archaeal and Bacterial Type Strains, Phase II (KMG-II): from individual species to whole genera.</title>
        <authorList>
            <person name="Goeker M."/>
        </authorList>
    </citation>
    <scope>NUCLEOTIDE SEQUENCE [LARGE SCALE GENOMIC DNA]</scope>
    <source>
        <strain evidence="5 6">DSM 29057</strain>
    </source>
</reference>
<dbReference type="PANTHER" id="PTHR12789:SF0">
    <property type="entry name" value="DENSITY-REGULATED PROTEIN"/>
    <property type="match status" value="1"/>
</dbReference>
<comment type="caution">
    <text evidence="5">The sequence shown here is derived from an EMBL/GenBank/DDBJ whole genome shotgun (WGS) entry which is preliminary data.</text>
</comment>
<dbReference type="Pfam" id="PF01253">
    <property type="entry name" value="SUI1"/>
    <property type="match status" value="1"/>
</dbReference>
<protein>
    <submittedName>
        <fullName evidence="5">Translation initiation factor 1 (eIF-1/SUI1)</fullName>
    </submittedName>
</protein>
<accession>A0A2P8FBX9</accession>
<proteinExistence type="inferred from homology"/>
<dbReference type="Proteomes" id="UP000241964">
    <property type="component" value="Unassembled WGS sequence"/>
</dbReference>
<dbReference type="PROSITE" id="PS50296">
    <property type="entry name" value="SUI1"/>
    <property type="match status" value="1"/>
</dbReference>
<dbReference type="SUPFAM" id="SSF55159">
    <property type="entry name" value="eIF1-like"/>
    <property type="match status" value="1"/>
</dbReference>
<dbReference type="CDD" id="cd11567">
    <property type="entry name" value="YciH_like"/>
    <property type="match status" value="1"/>
</dbReference>
<dbReference type="PIRSF" id="PIRSF037511">
    <property type="entry name" value="Transl_init_SUI1_pro"/>
    <property type="match status" value="1"/>
</dbReference>
<dbReference type="GO" id="GO:0002188">
    <property type="term" value="P:translation reinitiation"/>
    <property type="evidence" value="ECO:0007669"/>
    <property type="project" value="TreeGrafter"/>
</dbReference>
<evidence type="ECO:0000313" key="6">
    <source>
        <dbReference type="Proteomes" id="UP000241964"/>
    </source>
</evidence>
<evidence type="ECO:0000256" key="3">
    <source>
        <dbReference type="ARBA" id="ARBA00022917"/>
    </source>
</evidence>
<dbReference type="GO" id="GO:0003743">
    <property type="term" value="F:translation initiation factor activity"/>
    <property type="evidence" value="ECO:0007669"/>
    <property type="project" value="UniProtKB-KW"/>
</dbReference>
<sequence>MFENMSKKNRSGIVYSTNPEFEYNDQEDEPETLAPQQQDLRIWLDRKGGGKVITVVKGFIGTNADLETLGKQLKGLCGSGGTVKDGEVQIQGDHRDKVITWLTSKSYKAKKAGG</sequence>